<feature type="region of interest" description="Disordered" evidence="1">
    <location>
        <begin position="1"/>
        <end position="67"/>
    </location>
</feature>
<keyword evidence="3" id="KW-1185">Reference proteome</keyword>
<dbReference type="KEGG" id="panc:E2636_17690"/>
<dbReference type="Proteomes" id="UP000294292">
    <property type="component" value="Chromosome"/>
</dbReference>
<feature type="compositionally biased region" description="Basic and acidic residues" evidence="1">
    <location>
        <begin position="27"/>
        <end position="45"/>
    </location>
</feature>
<accession>A0A4P7A2H0</accession>
<dbReference type="OrthoDB" id="2456658at2"/>
<dbReference type="EMBL" id="CP038015">
    <property type="protein sequence ID" value="QBP42858.1"/>
    <property type="molecule type" value="Genomic_DNA"/>
</dbReference>
<protein>
    <recommendedName>
        <fullName evidence="4">YfhD family protein</fullName>
    </recommendedName>
</protein>
<feature type="compositionally biased region" description="Low complexity" evidence="1">
    <location>
        <begin position="1"/>
        <end position="23"/>
    </location>
</feature>
<dbReference type="AlphaFoldDB" id="A0A4P7A2H0"/>
<evidence type="ECO:0000313" key="3">
    <source>
        <dbReference type="Proteomes" id="UP000294292"/>
    </source>
</evidence>
<evidence type="ECO:0000313" key="2">
    <source>
        <dbReference type="EMBL" id="QBP42858.1"/>
    </source>
</evidence>
<proteinExistence type="predicted"/>
<name>A0A4P7A2H0_9BACL</name>
<evidence type="ECO:0008006" key="4">
    <source>
        <dbReference type="Google" id="ProtNLM"/>
    </source>
</evidence>
<organism evidence="2 3">
    <name type="scientific">Paenisporosarcina antarctica</name>
    <dbReference type="NCBI Taxonomy" id="417367"/>
    <lineage>
        <taxon>Bacteria</taxon>
        <taxon>Bacillati</taxon>
        <taxon>Bacillota</taxon>
        <taxon>Bacilli</taxon>
        <taxon>Bacillales</taxon>
        <taxon>Caryophanaceae</taxon>
        <taxon>Paenisporosarcina</taxon>
    </lineage>
</organism>
<reference evidence="2 3" key="1">
    <citation type="submission" date="2019-03" db="EMBL/GenBank/DDBJ databases">
        <title>Complete genome sequence of Paenisporosarcina antarctica CGMCC 1.6503T.</title>
        <authorList>
            <person name="Rong J.-C."/>
            <person name="Chi N.-Y."/>
            <person name="Zhang Q.-F."/>
        </authorList>
    </citation>
    <scope>NUCLEOTIDE SEQUENCE [LARGE SCALE GENOMIC DNA]</scope>
    <source>
        <strain evidence="2 3">CGMCC 1.6503</strain>
    </source>
</reference>
<dbReference type="RefSeq" id="WP_134211601.1">
    <property type="nucleotide sequence ID" value="NZ_CP038015.1"/>
</dbReference>
<evidence type="ECO:0000256" key="1">
    <source>
        <dbReference type="SAM" id="MobiDB-lite"/>
    </source>
</evidence>
<sequence>MGKNNNNPTSKSNKNASKNNNNSTQQKDLDSTLGKAKEEFSREFLEIINKTGKQKEKSPNQNNKNKK</sequence>
<gene>
    <name evidence="2" type="ORF">E2636_17690</name>
</gene>